<proteinExistence type="inferred from homology"/>
<sequence length="291" mass="31102">MKNIATLTAMLLASTAAFAAGDYDPDTLRVALLPDENASTVIQDNKPLAAYLEEKLGKDIELIVTTDYSSMIEAMRFGRVDVAYFGPASYTIAKAKMADGDLDIEPFAARVTDGSTTYQSVLIANVESGIDSIDDIEGSGIDVAFGDQASTSSHFAPKYTMMLEGVTEGDDYTQNFTGAHDAVARNVELGNAAVGGLSRPIYESLLAKGSVDASKLIVIGYSADIPQYPWVMRTDMTEALEDSIKDAFLTLEPGTDAGDAVLTPFKADGFAAITDADYDIIRDIRKNLQAD</sequence>
<dbReference type="AlphaFoldDB" id="A0A085TU66"/>
<comment type="caution">
    <text evidence="4">The sequence shown here is derived from an EMBL/GenBank/DDBJ whole genome shotgun (WGS) entry which is preliminary data.</text>
</comment>
<keyword evidence="5" id="KW-1185">Reference proteome</keyword>
<evidence type="ECO:0000313" key="4">
    <source>
        <dbReference type="EMBL" id="KFE34263.1"/>
    </source>
</evidence>
<feature type="chain" id="PRO_5001797516" evidence="3">
    <location>
        <begin position="20"/>
        <end position="291"/>
    </location>
</feature>
<evidence type="ECO:0000313" key="5">
    <source>
        <dbReference type="Proteomes" id="UP000028607"/>
    </source>
</evidence>
<dbReference type="GO" id="GO:0043190">
    <property type="term" value="C:ATP-binding cassette (ABC) transporter complex"/>
    <property type="evidence" value="ECO:0007669"/>
    <property type="project" value="InterPro"/>
</dbReference>
<dbReference type="PATRIC" id="fig|1317124.6.peg.2698"/>
<dbReference type="SUPFAM" id="SSF53850">
    <property type="entry name" value="Periplasmic binding protein-like II"/>
    <property type="match status" value="1"/>
</dbReference>
<dbReference type="STRING" id="1317124.DW2_13325"/>
<dbReference type="PANTHER" id="PTHR35841:SF1">
    <property type="entry name" value="PHOSPHONATES-BINDING PERIPLASMIC PROTEIN"/>
    <property type="match status" value="1"/>
</dbReference>
<dbReference type="InterPro" id="IPR005770">
    <property type="entry name" value="PhnD"/>
</dbReference>
<name>A0A085TU66_9RHOB</name>
<dbReference type="OrthoDB" id="9802896at2"/>
<gene>
    <name evidence="4" type="ORF">DW2_13325</name>
</gene>
<evidence type="ECO:0000256" key="1">
    <source>
        <dbReference type="ARBA" id="ARBA00007162"/>
    </source>
</evidence>
<dbReference type="GO" id="GO:0055085">
    <property type="term" value="P:transmembrane transport"/>
    <property type="evidence" value="ECO:0007669"/>
    <property type="project" value="InterPro"/>
</dbReference>
<evidence type="ECO:0000256" key="3">
    <source>
        <dbReference type="SAM" id="SignalP"/>
    </source>
</evidence>
<dbReference type="Gene3D" id="3.40.190.10">
    <property type="entry name" value="Periplasmic binding protein-like II"/>
    <property type="match status" value="2"/>
</dbReference>
<organism evidence="4 5">
    <name type="scientific">Thioclava atlantica</name>
    <dbReference type="NCBI Taxonomy" id="1317124"/>
    <lineage>
        <taxon>Bacteria</taxon>
        <taxon>Pseudomonadati</taxon>
        <taxon>Pseudomonadota</taxon>
        <taxon>Alphaproteobacteria</taxon>
        <taxon>Rhodobacterales</taxon>
        <taxon>Paracoccaceae</taxon>
        <taxon>Thioclava</taxon>
    </lineage>
</organism>
<accession>A0A085TU66</accession>
<dbReference type="Pfam" id="PF12974">
    <property type="entry name" value="Phosphonate-bd"/>
    <property type="match status" value="1"/>
</dbReference>
<reference evidence="4 5" key="2">
    <citation type="journal article" date="2015" name="Antonie Van Leeuwenhoek">
        <title>Thioclava indica sp. nov., isolated from surface seawater of the Indian Ocean.</title>
        <authorList>
            <person name="Liu Y."/>
            <person name="Lai Q."/>
            <person name="Du J."/>
            <person name="Xu H."/>
            <person name="Jiang L."/>
            <person name="Shao Z."/>
        </authorList>
    </citation>
    <scope>NUCLEOTIDE SEQUENCE [LARGE SCALE GENOMIC DNA]</scope>
    <source>
        <strain evidence="4 5">13D2W-2</strain>
    </source>
</reference>
<dbReference type="eggNOG" id="COG3221">
    <property type="taxonomic scope" value="Bacteria"/>
</dbReference>
<dbReference type="NCBIfam" id="TIGR01098">
    <property type="entry name" value="3A0109s03R"/>
    <property type="match status" value="1"/>
</dbReference>
<protein>
    <submittedName>
        <fullName evidence="4">Phosphonate ABC transporter substrate-binding protein</fullName>
    </submittedName>
</protein>
<comment type="similarity">
    <text evidence="1">Belongs to the phosphate/phosphite/phosphonate binding protein family.</text>
</comment>
<reference evidence="5" key="1">
    <citation type="submission" date="2013-04" db="EMBL/GenBank/DDBJ databases">
        <title>Thioclava sp. 13D2W-2 Genome Sequencing.</title>
        <authorList>
            <person name="Lai Q."/>
            <person name="Li G."/>
            <person name="Shao Z."/>
        </authorList>
    </citation>
    <scope>NUCLEOTIDE SEQUENCE [LARGE SCALE GENOMIC DNA]</scope>
    <source>
        <strain evidence="5">13D2W-2</strain>
    </source>
</reference>
<dbReference type="PANTHER" id="PTHR35841">
    <property type="entry name" value="PHOSPHONATES-BINDING PERIPLASMIC PROTEIN"/>
    <property type="match status" value="1"/>
</dbReference>
<dbReference type="RefSeq" id="WP_009573550.1">
    <property type="nucleotide sequence ID" value="NZ_AQRC01000011.1"/>
</dbReference>
<dbReference type="EMBL" id="AQRC01000011">
    <property type="protein sequence ID" value="KFE34263.1"/>
    <property type="molecule type" value="Genomic_DNA"/>
</dbReference>
<evidence type="ECO:0000256" key="2">
    <source>
        <dbReference type="ARBA" id="ARBA00022729"/>
    </source>
</evidence>
<dbReference type="Proteomes" id="UP000028607">
    <property type="component" value="Unassembled WGS sequence"/>
</dbReference>
<feature type="signal peptide" evidence="3">
    <location>
        <begin position="1"/>
        <end position="19"/>
    </location>
</feature>
<keyword evidence="2 3" id="KW-0732">Signal</keyword>